<dbReference type="GO" id="GO:0003677">
    <property type="term" value="F:DNA binding"/>
    <property type="evidence" value="ECO:0007669"/>
    <property type="project" value="UniProtKB-KW"/>
</dbReference>
<dbReference type="PRINTS" id="PR00038">
    <property type="entry name" value="HTHLUXR"/>
</dbReference>
<evidence type="ECO:0000256" key="2">
    <source>
        <dbReference type="ARBA" id="ARBA00023125"/>
    </source>
</evidence>
<dbReference type="PANTHER" id="PTHR43214">
    <property type="entry name" value="TWO-COMPONENT RESPONSE REGULATOR"/>
    <property type="match status" value="1"/>
</dbReference>
<dbReference type="SUPFAM" id="SSF46894">
    <property type="entry name" value="C-terminal effector domain of the bipartite response regulators"/>
    <property type="match status" value="1"/>
</dbReference>
<dbReference type="EMBL" id="LRPN01000119">
    <property type="protein sequence ID" value="KWZ79402.1"/>
    <property type="molecule type" value="Genomic_DNA"/>
</dbReference>
<dbReference type="PANTHER" id="PTHR43214:SF24">
    <property type="entry name" value="TRANSCRIPTIONAL REGULATORY PROTEIN NARL-RELATED"/>
    <property type="match status" value="1"/>
</dbReference>
<dbReference type="Gene3D" id="1.10.10.10">
    <property type="entry name" value="Winged helix-like DNA-binding domain superfamily/Winged helix DNA-binding domain"/>
    <property type="match status" value="1"/>
</dbReference>
<evidence type="ECO:0000256" key="3">
    <source>
        <dbReference type="ARBA" id="ARBA00023163"/>
    </source>
</evidence>
<keyword evidence="3" id="KW-0804">Transcription</keyword>
<organism evidence="5 6">
    <name type="scientific">Heyndrickxia coagulans</name>
    <name type="common">Weizmannia coagulans</name>
    <dbReference type="NCBI Taxonomy" id="1398"/>
    <lineage>
        <taxon>Bacteria</taxon>
        <taxon>Bacillati</taxon>
        <taxon>Bacillota</taxon>
        <taxon>Bacilli</taxon>
        <taxon>Bacillales</taxon>
        <taxon>Bacillaceae</taxon>
        <taxon>Heyndrickxia</taxon>
    </lineage>
</organism>
<dbReference type="Proteomes" id="UP000070376">
    <property type="component" value="Unassembled WGS sequence"/>
</dbReference>
<dbReference type="CDD" id="cd06170">
    <property type="entry name" value="LuxR_C_like"/>
    <property type="match status" value="1"/>
</dbReference>
<reference evidence="6" key="1">
    <citation type="submission" date="2016-01" db="EMBL/GenBank/DDBJ databases">
        <authorList>
            <person name="Mitreva M."/>
            <person name="Pepin K.H."/>
            <person name="Mihindukulasuriya K.A."/>
            <person name="Fulton R."/>
            <person name="Fronick C."/>
            <person name="O'Laughlin M."/>
            <person name="Miner T."/>
            <person name="Herter B."/>
            <person name="Rosa B.A."/>
            <person name="Cordes M."/>
            <person name="Tomlinson C."/>
            <person name="Wollam A."/>
            <person name="Palsikar V.B."/>
            <person name="Mardis E.R."/>
            <person name="Wilson R.K."/>
        </authorList>
    </citation>
    <scope>NUCLEOTIDE SEQUENCE [LARGE SCALE GENOMIC DNA]</scope>
    <source>
        <strain evidence="6">GED7749B</strain>
    </source>
</reference>
<dbReference type="SMART" id="SM00421">
    <property type="entry name" value="HTH_LUXR"/>
    <property type="match status" value="1"/>
</dbReference>
<dbReference type="GO" id="GO:0006355">
    <property type="term" value="P:regulation of DNA-templated transcription"/>
    <property type="evidence" value="ECO:0007669"/>
    <property type="project" value="InterPro"/>
</dbReference>
<dbReference type="InterPro" id="IPR036388">
    <property type="entry name" value="WH-like_DNA-bd_sf"/>
</dbReference>
<accession>A0A133KII7</accession>
<evidence type="ECO:0000259" key="4">
    <source>
        <dbReference type="PROSITE" id="PS50043"/>
    </source>
</evidence>
<sequence length="553" mass="63325">MAYGLQISCRKAGMFFCAPTRHDYDNIIGKKTGKGLDKGGRKVSLSLNAHMDMVMKHGVDLLRSHQQQIIAECTGILQYLRETHKGSADAFEFAFNCFVAFFRSGQQSVETLIDDIRSQWVKEFHRPPEPHVLIFILTLIENSVHKAIKESTTRSFHLHPSVQYLFSKICEEMLLISKQETFQMDSFCEQLTKSEQLRIEWIARVSHVDGGYRLKKVIGMEENAIDSGLFERTDPSWFWLSEALLKRTPRRKPDERRDVFPVPWKNETLIFCMSDQDVSATIPFLTYAMHLLQMEEERNGKVYAGDQWKDAVILFNEWIMRSQDLNEAIQNIAFGYAQYLPFERCALFRYSQSDAAGFGLFGYHFNNTAIRNIKETIDRFPSISKILLGKGQQVNMVQHFQPLYIPKASEEFPMQYVKEFELKSVVVAPIYVPSEGVLIGGAILDQGPGKFFEVDSSTFTALLKFGQSAGELLAKFLKANQWDEKQPELVQLSAREIHILQLLADGASTTEAAEMLHLSEYTVRDYVSSLMKRLHARNRTEAAVKAMRLGLIH</sequence>
<evidence type="ECO:0000313" key="6">
    <source>
        <dbReference type="Proteomes" id="UP000070376"/>
    </source>
</evidence>
<keyword evidence="1" id="KW-0805">Transcription regulation</keyword>
<dbReference type="SUPFAM" id="SSF55781">
    <property type="entry name" value="GAF domain-like"/>
    <property type="match status" value="1"/>
</dbReference>
<evidence type="ECO:0000313" key="5">
    <source>
        <dbReference type="EMBL" id="KWZ79402.1"/>
    </source>
</evidence>
<dbReference type="InterPro" id="IPR000792">
    <property type="entry name" value="Tscrpt_reg_LuxR_C"/>
</dbReference>
<dbReference type="PROSITE" id="PS50043">
    <property type="entry name" value="HTH_LUXR_2"/>
    <property type="match status" value="1"/>
</dbReference>
<dbReference type="InterPro" id="IPR039420">
    <property type="entry name" value="WalR-like"/>
</dbReference>
<dbReference type="Pfam" id="PF00196">
    <property type="entry name" value="GerE"/>
    <property type="match status" value="1"/>
</dbReference>
<dbReference type="AlphaFoldDB" id="A0A133KII7"/>
<name>A0A133KII7_HEYCO</name>
<feature type="domain" description="HTH luxR-type" evidence="4">
    <location>
        <begin position="485"/>
        <end position="550"/>
    </location>
</feature>
<evidence type="ECO:0000256" key="1">
    <source>
        <dbReference type="ARBA" id="ARBA00023015"/>
    </source>
</evidence>
<dbReference type="PATRIC" id="fig|1398.22.peg.2786"/>
<protein>
    <submittedName>
        <fullName evidence="5">Transcriptional regulator, LuxR family</fullName>
    </submittedName>
</protein>
<comment type="caution">
    <text evidence="5">The sequence shown here is derived from an EMBL/GenBank/DDBJ whole genome shotgun (WGS) entry which is preliminary data.</text>
</comment>
<proteinExistence type="predicted"/>
<keyword evidence="2" id="KW-0238">DNA-binding</keyword>
<dbReference type="InterPro" id="IPR016032">
    <property type="entry name" value="Sig_transdc_resp-reg_C-effctor"/>
</dbReference>
<gene>
    <name evidence="5" type="ORF">HMPREF3213_02778</name>
</gene>